<organism evidence="2 3">
    <name type="scientific">Pigmentiphaga humi</name>
    <dbReference type="NCBI Taxonomy" id="2478468"/>
    <lineage>
        <taxon>Bacteria</taxon>
        <taxon>Pseudomonadati</taxon>
        <taxon>Pseudomonadota</taxon>
        <taxon>Betaproteobacteria</taxon>
        <taxon>Burkholderiales</taxon>
        <taxon>Alcaligenaceae</taxon>
        <taxon>Pigmentiphaga</taxon>
    </lineage>
</organism>
<reference evidence="2 3" key="1">
    <citation type="submission" date="2018-10" db="EMBL/GenBank/DDBJ databases">
        <authorList>
            <person name="Criscuolo A."/>
        </authorList>
    </citation>
    <scope>NUCLEOTIDE SEQUENCE [LARGE SCALE GENOMIC DNA]</scope>
    <source>
        <strain evidence="2">DnA1</strain>
    </source>
</reference>
<keyword evidence="2" id="KW-0418">Kinase</keyword>
<sequence length="139" mass="15188">MQTASPEYITVSELDYVRLTGLLSRLDRDPPPGTTQAHVAQALDQADQLEPSEMPADVVTMHTRVEVQDETGTRLLTLCYPHEADAAQGLVSVFSPLGAALLGVRVPGTISWTPPDGERRELRATRIDYQPEANGDYTV</sequence>
<name>A0A3P4AX02_9BURK</name>
<dbReference type="Proteomes" id="UP000277294">
    <property type="component" value="Unassembled WGS sequence"/>
</dbReference>
<dbReference type="GO" id="GO:0032784">
    <property type="term" value="P:regulation of DNA-templated transcription elongation"/>
    <property type="evidence" value="ECO:0007669"/>
    <property type="project" value="InterPro"/>
</dbReference>
<dbReference type="GO" id="GO:0016301">
    <property type="term" value="F:kinase activity"/>
    <property type="evidence" value="ECO:0007669"/>
    <property type="project" value="UniProtKB-KW"/>
</dbReference>
<dbReference type="EMBL" id="UWPJ01000005">
    <property type="protein sequence ID" value="VCU68272.1"/>
    <property type="molecule type" value="Genomic_DNA"/>
</dbReference>
<dbReference type="RefSeq" id="WP_124077498.1">
    <property type="nucleotide sequence ID" value="NZ_UWPJ01000005.1"/>
</dbReference>
<proteinExistence type="predicted"/>
<evidence type="ECO:0000313" key="3">
    <source>
        <dbReference type="Proteomes" id="UP000277294"/>
    </source>
</evidence>
<dbReference type="OrthoDB" id="192847at2"/>
<dbReference type="AlphaFoldDB" id="A0A3P4AX02"/>
<dbReference type="InterPro" id="IPR001437">
    <property type="entry name" value="Tscrpt_elong_fac_GreA/B_C"/>
</dbReference>
<dbReference type="Pfam" id="PF01272">
    <property type="entry name" value="GreA_GreB"/>
    <property type="match status" value="1"/>
</dbReference>
<feature type="domain" description="Transcription elongation factor GreA/GreB C-terminal" evidence="1">
    <location>
        <begin position="55"/>
        <end position="127"/>
    </location>
</feature>
<evidence type="ECO:0000259" key="1">
    <source>
        <dbReference type="Pfam" id="PF01272"/>
    </source>
</evidence>
<dbReference type="GO" id="GO:0003677">
    <property type="term" value="F:DNA binding"/>
    <property type="evidence" value="ECO:0007669"/>
    <property type="project" value="InterPro"/>
</dbReference>
<dbReference type="Gene3D" id="3.10.50.30">
    <property type="entry name" value="Transcription elongation factor, GreA/GreB, C-terminal domain"/>
    <property type="match status" value="1"/>
</dbReference>
<evidence type="ECO:0000313" key="2">
    <source>
        <dbReference type="EMBL" id="VCU68272.1"/>
    </source>
</evidence>
<dbReference type="NCBIfam" id="NF004396">
    <property type="entry name" value="PRK05753.1"/>
    <property type="match status" value="1"/>
</dbReference>
<accession>A0A3P4AX02</accession>
<protein>
    <submittedName>
        <fullName evidence="2">Regulator of nucleoside diphosphate kinase</fullName>
    </submittedName>
</protein>
<gene>
    <name evidence="2" type="primary">rnk_1</name>
    <name evidence="2" type="ORF">PIGHUM_00322</name>
</gene>
<keyword evidence="2" id="KW-0808">Transferase</keyword>
<dbReference type="SUPFAM" id="SSF54534">
    <property type="entry name" value="FKBP-like"/>
    <property type="match status" value="1"/>
</dbReference>
<keyword evidence="3" id="KW-1185">Reference proteome</keyword>
<dbReference type="InterPro" id="IPR036953">
    <property type="entry name" value="GreA/GreB_C_sf"/>
</dbReference>